<keyword evidence="7" id="KW-1133">Transmembrane helix</keyword>
<keyword evidence="3 4" id="KW-0408">Iron</keyword>
<dbReference type="GO" id="GO:0004497">
    <property type="term" value="F:monooxygenase activity"/>
    <property type="evidence" value="ECO:0007669"/>
    <property type="project" value="UniProtKB-KW"/>
</dbReference>
<feature type="transmembrane region" description="Helical" evidence="7">
    <location>
        <begin position="21"/>
        <end position="42"/>
    </location>
</feature>
<evidence type="ECO:0000256" key="1">
    <source>
        <dbReference type="ARBA" id="ARBA00001971"/>
    </source>
</evidence>
<evidence type="ECO:0000256" key="6">
    <source>
        <dbReference type="SAM" id="MobiDB-lite"/>
    </source>
</evidence>
<feature type="region of interest" description="Disordered" evidence="6">
    <location>
        <begin position="352"/>
        <end position="380"/>
    </location>
</feature>
<dbReference type="InterPro" id="IPR050121">
    <property type="entry name" value="Cytochrome_P450_monoxygenase"/>
</dbReference>
<name>A0A8T9AZW0_9HELO</name>
<dbReference type="PANTHER" id="PTHR24305:SF152">
    <property type="entry name" value="P450, PUTATIVE (EUROFUNG)-RELATED"/>
    <property type="match status" value="1"/>
</dbReference>
<keyword evidence="4 5" id="KW-0349">Heme</keyword>
<evidence type="ECO:0000313" key="8">
    <source>
        <dbReference type="EMBL" id="TVY13244.1"/>
    </source>
</evidence>
<comment type="similarity">
    <text evidence="5">Belongs to the cytochrome P450 family.</text>
</comment>
<keyword evidence="7" id="KW-0812">Transmembrane</keyword>
<evidence type="ECO:0000256" key="5">
    <source>
        <dbReference type="RuleBase" id="RU000461"/>
    </source>
</evidence>
<evidence type="ECO:0000313" key="9">
    <source>
        <dbReference type="Proteomes" id="UP000469559"/>
    </source>
</evidence>
<dbReference type="InterPro" id="IPR017972">
    <property type="entry name" value="Cyt_P450_CS"/>
</dbReference>
<keyword evidence="7" id="KW-0472">Membrane</keyword>
<reference evidence="8 9" key="1">
    <citation type="submission" date="2018-05" db="EMBL/GenBank/DDBJ databases">
        <title>Whole genome sequencing for identification of molecular markers to develop diagnostic detection tools for the regulated plant pathogen Lachnellula willkommii.</title>
        <authorList>
            <person name="Giroux E."/>
            <person name="Bilodeau G."/>
        </authorList>
    </citation>
    <scope>NUCLEOTIDE SEQUENCE [LARGE SCALE GENOMIC DNA]</scope>
    <source>
        <strain evidence="8 9">CBS 203.66</strain>
    </source>
</reference>
<evidence type="ECO:0000256" key="2">
    <source>
        <dbReference type="ARBA" id="ARBA00022723"/>
    </source>
</evidence>
<protein>
    <submittedName>
        <fullName evidence="8">Cytochrome P450 monooxygenase sdnE</fullName>
    </submittedName>
</protein>
<dbReference type="InterPro" id="IPR036396">
    <property type="entry name" value="Cyt_P450_sf"/>
</dbReference>
<keyword evidence="5" id="KW-0560">Oxidoreductase</keyword>
<dbReference type="CDD" id="cd11062">
    <property type="entry name" value="CYP58-like"/>
    <property type="match status" value="1"/>
</dbReference>
<dbReference type="PROSITE" id="PS00086">
    <property type="entry name" value="CYTOCHROME_P450"/>
    <property type="match status" value="1"/>
</dbReference>
<accession>A0A8T9AZW0</accession>
<keyword evidence="9" id="KW-1185">Reference proteome</keyword>
<dbReference type="PANTHER" id="PTHR24305">
    <property type="entry name" value="CYTOCHROME P450"/>
    <property type="match status" value="1"/>
</dbReference>
<dbReference type="GO" id="GO:0005506">
    <property type="term" value="F:iron ion binding"/>
    <property type="evidence" value="ECO:0007669"/>
    <property type="project" value="InterPro"/>
</dbReference>
<dbReference type="AlphaFoldDB" id="A0A8T9AZW0"/>
<dbReference type="PRINTS" id="PR00385">
    <property type="entry name" value="P450"/>
</dbReference>
<dbReference type="Proteomes" id="UP000469559">
    <property type="component" value="Unassembled WGS sequence"/>
</dbReference>
<dbReference type="GO" id="GO:0016705">
    <property type="term" value="F:oxidoreductase activity, acting on paired donors, with incorporation or reduction of molecular oxygen"/>
    <property type="evidence" value="ECO:0007669"/>
    <property type="project" value="InterPro"/>
</dbReference>
<dbReference type="PRINTS" id="PR00463">
    <property type="entry name" value="EP450I"/>
</dbReference>
<dbReference type="SUPFAM" id="SSF48264">
    <property type="entry name" value="Cytochrome P450"/>
    <property type="match status" value="1"/>
</dbReference>
<dbReference type="EMBL" id="QGMF01001042">
    <property type="protein sequence ID" value="TVY13244.1"/>
    <property type="molecule type" value="Genomic_DNA"/>
</dbReference>
<evidence type="ECO:0000256" key="7">
    <source>
        <dbReference type="SAM" id="Phobius"/>
    </source>
</evidence>
<comment type="cofactor">
    <cofactor evidence="1 4">
        <name>heme</name>
        <dbReference type="ChEBI" id="CHEBI:30413"/>
    </cofactor>
</comment>
<dbReference type="InterPro" id="IPR001128">
    <property type="entry name" value="Cyt_P450"/>
</dbReference>
<dbReference type="Pfam" id="PF00067">
    <property type="entry name" value="p450"/>
    <property type="match status" value="1"/>
</dbReference>
<keyword evidence="5 8" id="KW-0503">Monooxygenase</keyword>
<dbReference type="Gene3D" id="1.10.630.10">
    <property type="entry name" value="Cytochrome P450"/>
    <property type="match status" value="1"/>
</dbReference>
<comment type="caution">
    <text evidence="8">The sequence shown here is derived from an EMBL/GenBank/DDBJ whole genome shotgun (WGS) entry which is preliminary data.</text>
</comment>
<sequence length="543" mass="61513">MTLSSIIHNYKSSLSFSWTSCALTALGAWILGLATLAVYRLYLSPLAKFPGPKLAALSKWYEAYYELVRNGKFSREIDRMHDIYGPIVRVTPNEIHIKDSQFFDTFYAYPKIQKYGWDVRLGNGNAIFATVHPAVHRRRRGALNPMHIGISRFTRGAVLKLVPVIRDKLELLCKRLDGFGEARTPVNFTRAYSAMTGDIIMEYFFGFTYKHVEAPEFLSFHEAYMGFASAGHIAAQFPWFLPFMNSIPDSIIMRLAPRLASLIRLKKDQWDLVGRSIKGETTNESTRHTIIDQILQSDLPAPDKTQHRITDEAQALIAAGIETNSNALCIGTFHISNTPRISERLHQELLQAFPCPGPDSPSNQTNRNNQTTDDEKSNNSSRFIPDLLALEKLPYLKACIQESLRLSYGIAARNPRVYADRALVYKEWVVPAGTPVGMSVYDVCHDEAVFPDSHSYVPERWLGAKGKALERYLVTFGRGPRSCIGVNVAYAELYMTLGTIFRWYTLELHDSDVTDVRYEHDWLMPIPRLDSKGLRVCVSKVDT</sequence>
<dbReference type="OrthoDB" id="3945418at2759"/>
<dbReference type="InterPro" id="IPR002401">
    <property type="entry name" value="Cyt_P450_E_grp-I"/>
</dbReference>
<evidence type="ECO:0000256" key="4">
    <source>
        <dbReference type="PIRSR" id="PIRSR602401-1"/>
    </source>
</evidence>
<gene>
    <name evidence="8" type="primary">sdnE_0</name>
    <name evidence="8" type="ORF">LARI1_G008542</name>
</gene>
<proteinExistence type="inferred from homology"/>
<dbReference type="GO" id="GO:0020037">
    <property type="term" value="F:heme binding"/>
    <property type="evidence" value="ECO:0007669"/>
    <property type="project" value="InterPro"/>
</dbReference>
<feature type="binding site" description="axial binding residue" evidence="4">
    <location>
        <position position="483"/>
    </location>
    <ligand>
        <name>heme</name>
        <dbReference type="ChEBI" id="CHEBI:30413"/>
    </ligand>
    <ligandPart>
        <name>Fe</name>
        <dbReference type="ChEBI" id="CHEBI:18248"/>
    </ligandPart>
</feature>
<keyword evidence="2 4" id="KW-0479">Metal-binding</keyword>
<evidence type="ECO:0000256" key="3">
    <source>
        <dbReference type="ARBA" id="ARBA00023004"/>
    </source>
</evidence>
<organism evidence="8 9">
    <name type="scientific">Lachnellula arida</name>
    <dbReference type="NCBI Taxonomy" id="1316785"/>
    <lineage>
        <taxon>Eukaryota</taxon>
        <taxon>Fungi</taxon>
        <taxon>Dikarya</taxon>
        <taxon>Ascomycota</taxon>
        <taxon>Pezizomycotina</taxon>
        <taxon>Leotiomycetes</taxon>
        <taxon>Helotiales</taxon>
        <taxon>Lachnaceae</taxon>
        <taxon>Lachnellula</taxon>
    </lineage>
</organism>